<keyword evidence="3" id="KW-1185">Reference proteome</keyword>
<organism evidence="2 3">
    <name type="scientific">Rhipicephalus sanguineus</name>
    <name type="common">Brown dog tick</name>
    <name type="synonym">Ixodes sanguineus</name>
    <dbReference type="NCBI Taxonomy" id="34632"/>
    <lineage>
        <taxon>Eukaryota</taxon>
        <taxon>Metazoa</taxon>
        <taxon>Ecdysozoa</taxon>
        <taxon>Arthropoda</taxon>
        <taxon>Chelicerata</taxon>
        <taxon>Arachnida</taxon>
        <taxon>Acari</taxon>
        <taxon>Parasitiformes</taxon>
        <taxon>Ixodida</taxon>
        <taxon>Ixodoidea</taxon>
        <taxon>Ixodidae</taxon>
        <taxon>Rhipicephalinae</taxon>
        <taxon>Rhipicephalus</taxon>
        <taxon>Rhipicephalus</taxon>
    </lineage>
</organism>
<evidence type="ECO:0000313" key="2">
    <source>
        <dbReference type="EMBL" id="KAH7961392.1"/>
    </source>
</evidence>
<dbReference type="EMBL" id="JABSTV010001249">
    <property type="protein sequence ID" value="KAH7961392.1"/>
    <property type="molecule type" value="Genomic_DNA"/>
</dbReference>
<evidence type="ECO:0000313" key="3">
    <source>
        <dbReference type="Proteomes" id="UP000821837"/>
    </source>
</evidence>
<gene>
    <name evidence="2" type="ORF">HPB52_008793</name>
</gene>
<dbReference type="PANTHER" id="PTHR45971">
    <property type="entry name" value="PHOX (PX) DOMAIN-CONTAINING PROTEIN"/>
    <property type="match status" value="1"/>
</dbReference>
<dbReference type="PANTHER" id="PTHR45971:SF1">
    <property type="entry name" value="RUBICON, ISOFORM A"/>
    <property type="match status" value="1"/>
</dbReference>
<dbReference type="Pfam" id="PF13901">
    <property type="entry name" value="RH_dom"/>
    <property type="match status" value="1"/>
</dbReference>
<name>A0A9D4T080_RHISA</name>
<dbReference type="InterPro" id="IPR052428">
    <property type="entry name" value="Autophagy_HostDef_Reg"/>
</dbReference>
<reference evidence="2" key="2">
    <citation type="submission" date="2021-09" db="EMBL/GenBank/DDBJ databases">
        <authorList>
            <person name="Jia N."/>
            <person name="Wang J."/>
            <person name="Shi W."/>
            <person name="Du L."/>
            <person name="Sun Y."/>
            <person name="Zhan W."/>
            <person name="Jiang J."/>
            <person name="Wang Q."/>
            <person name="Zhang B."/>
            <person name="Ji P."/>
            <person name="Sakyi L.B."/>
            <person name="Cui X."/>
            <person name="Yuan T."/>
            <person name="Jiang B."/>
            <person name="Yang W."/>
            <person name="Lam T.T.-Y."/>
            <person name="Chang Q."/>
            <person name="Ding S."/>
            <person name="Wang X."/>
            <person name="Zhu J."/>
            <person name="Ruan X."/>
            <person name="Zhao L."/>
            <person name="Wei J."/>
            <person name="Que T."/>
            <person name="Du C."/>
            <person name="Cheng J."/>
            <person name="Dai P."/>
            <person name="Han X."/>
            <person name="Huang E."/>
            <person name="Gao Y."/>
            <person name="Liu J."/>
            <person name="Shao H."/>
            <person name="Ye R."/>
            <person name="Li L."/>
            <person name="Wei W."/>
            <person name="Wang X."/>
            <person name="Wang C."/>
            <person name="Huo Q."/>
            <person name="Li W."/>
            <person name="Guo W."/>
            <person name="Chen H."/>
            <person name="Chen S."/>
            <person name="Zhou L."/>
            <person name="Zhou L."/>
            <person name="Ni X."/>
            <person name="Tian J."/>
            <person name="Zhou Y."/>
            <person name="Sheng Y."/>
            <person name="Liu T."/>
            <person name="Pan Y."/>
            <person name="Xia L."/>
            <person name="Li J."/>
            <person name="Zhao F."/>
            <person name="Cao W."/>
        </authorList>
    </citation>
    <scope>NUCLEOTIDE SEQUENCE</scope>
    <source>
        <strain evidence="2">Rsan-2018</strain>
        <tissue evidence="2">Larvae</tissue>
    </source>
</reference>
<dbReference type="Proteomes" id="UP000821837">
    <property type="component" value="Chromosome 3"/>
</dbReference>
<dbReference type="AlphaFoldDB" id="A0A9D4T080"/>
<reference evidence="2" key="1">
    <citation type="journal article" date="2020" name="Cell">
        <title>Large-Scale Comparative Analyses of Tick Genomes Elucidate Their Genetic Diversity and Vector Capacities.</title>
        <authorList>
            <consortium name="Tick Genome and Microbiome Consortium (TIGMIC)"/>
            <person name="Jia N."/>
            <person name="Wang J."/>
            <person name="Shi W."/>
            <person name="Du L."/>
            <person name="Sun Y."/>
            <person name="Zhan W."/>
            <person name="Jiang J.F."/>
            <person name="Wang Q."/>
            <person name="Zhang B."/>
            <person name="Ji P."/>
            <person name="Bell-Sakyi L."/>
            <person name="Cui X.M."/>
            <person name="Yuan T.T."/>
            <person name="Jiang B.G."/>
            <person name="Yang W.F."/>
            <person name="Lam T.T."/>
            <person name="Chang Q.C."/>
            <person name="Ding S.J."/>
            <person name="Wang X.J."/>
            <person name="Zhu J.G."/>
            <person name="Ruan X.D."/>
            <person name="Zhao L."/>
            <person name="Wei J.T."/>
            <person name="Ye R.Z."/>
            <person name="Que T.C."/>
            <person name="Du C.H."/>
            <person name="Zhou Y.H."/>
            <person name="Cheng J.X."/>
            <person name="Dai P.F."/>
            <person name="Guo W.B."/>
            <person name="Han X.H."/>
            <person name="Huang E.J."/>
            <person name="Li L.F."/>
            <person name="Wei W."/>
            <person name="Gao Y.C."/>
            <person name="Liu J.Z."/>
            <person name="Shao H.Z."/>
            <person name="Wang X."/>
            <person name="Wang C.C."/>
            <person name="Yang T.C."/>
            <person name="Huo Q.B."/>
            <person name="Li W."/>
            <person name="Chen H.Y."/>
            <person name="Chen S.E."/>
            <person name="Zhou L.G."/>
            <person name="Ni X.B."/>
            <person name="Tian J.H."/>
            <person name="Sheng Y."/>
            <person name="Liu T."/>
            <person name="Pan Y.S."/>
            <person name="Xia L.Y."/>
            <person name="Li J."/>
            <person name="Zhao F."/>
            <person name="Cao W.C."/>
        </authorList>
    </citation>
    <scope>NUCLEOTIDE SEQUENCE</scope>
    <source>
        <strain evidence="2">Rsan-2018</strain>
    </source>
</reference>
<dbReference type="GO" id="GO:1901981">
    <property type="term" value="F:phosphatidylinositol phosphate binding"/>
    <property type="evidence" value="ECO:0007669"/>
    <property type="project" value="TreeGrafter"/>
</dbReference>
<accession>A0A9D4T080</accession>
<proteinExistence type="predicted"/>
<dbReference type="SMART" id="SM01175">
    <property type="entry name" value="DUF4206"/>
    <property type="match status" value="1"/>
</dbReference>
<feature type="domain" description="Rubicon Homology" evidence="1">
    <location>
        <begin position="59"/>
        <end position="251"/>
    </location>
</feature>
<comment type="caution">
    <text evidence="2">The sequence shown here is derived from an EMBL/GenBank/DDBJ whole genome shotgun (WGS) entry which is preliminary data.</text>
</comment>
<dbReference type="VEuPathDB" id="VectorBase:RSAN_030498"/>
<dbReference type="InterPro" id="IPR025258">
    <property type="entry name" value="RH_dom"/>
</dbReference>
<evidence type="ECO:0000259" key="1">
    <source>
        <dbReference type="SMART" id="SM01175"/>
    </source>
</evidence>
<protein>
    <recommendedName>
        <fullName evidence="1">Rubicon Homology domain-containing protein</fullName>
    </recommendedName>
</protein>
<sequence>MAGYACPPQFEEATDHWPAHFVRLEAFFEGSGITEEKKKRSLLVAGLSTHIVAVLSRLRYCEYLGKLFCHCCHSNSRAVIPGRVLQRWDFSPQPVSNFARDLLDRMAADPLFNIRDLNPDLYRRVKVLNRLRQCRTALHYLHQYILCCRLATRLQDSLGSVQQHLLDEPHVYSLEDLEQARQGVLVAQLLGIQDDCERHCLACPICTGRGFICEICNNADQLVFPFQLSLAAQCTGTLAAAFFVCYYSSAQVLHL</sequence>